<feature type="transmembrane region" description="Helical" evidence="7">
    <location>
        <begin position="153"/>
        <end position="172"/>
    </location>
</feature>
<dbReference type="Pfam" id="PF00512">
    <property type="entry name" value="HisKA"/>
    <property type="match status" value="1"/>
</dbReference>
<dbReference type="SUPFAM" id="SSF55874">
    <property type="entry name" value="ATPase domain of HSP90 chaperone/DNA topoisomerase II/histidine kinase"/>
    <property type="match status" value="1"/>
</dbReference>
<dbReference type="EC" id="2.7.13.3" evidence="2"/>
<dbReference type="PROSITE" id="PS50110">
    <property type="entry name" value="RESPONSE_REGULATORY"/>
    <property type="match status" value="1"/>
</dbReference>
<dbReference type="InterPro" id="IPR005467">
    <property type="entry name" value="His_kinase_dom"/>
</dbReference>
<dbReference type="CDD" id="cd17546">
    <property type="entry name" value="REC_hyHK_CKI1_RcsC-like"/>
    <property type="match status" value="1"/>
</dbReference>
<keyword evidence="5 10" id="KW-0418">Kinase</keyword>
<keyword evidence="7" id="KW-0812">Transmembrane</keyword>
<feature type="modified residue" description="4-aspartylphosphate" evidence="6">
    <location>
        <position position="496"/>
    </location>
</feature>
<evidence type="ECO:0000256" key="3">
    <source>
        <dbReference type="ARBA" id="ARBA00022553"/>
    </source>
</evidence>
<comment type="catalytic activity">
    <reaction evidence="1">
        <text>ATP + protein L-histidine = ADP + protein N-phospho-L-histidine.</text>
        <dbReference type="EC" id="2.7.13.3"/>
    </reaction>
</comment>
<dbReference type="InterPro" id="IPR003661">
    <property type="entry name" value="HisK_dim/P_dom"/>
</dbReference>
<feature type="transmembrane region" description="Helical" evidence="7">
    <location>
        <begin position="95"/>
        <end position="112"/>
    </location>
</feature>
<evidence type="ECO:0000256" key="7">
    <source>
        <dbReference type="SAM" id="Phobius"/>
    </source>
</evidence>
<dbReference type="GO" id="GO:0009927">
    <property type="term" value="F:histidine phosphotransfer kinase activity"/>
    <property type="evidence" value="ECO:0007669"/>
    <property type="project" value="TreeGrafter"/>
</dbReference>
<dbReference type="PROSITE" id="PS50109">
    <property type="entry name" value="HIS_KIN"/>
    <property type="match status" value="1"/>
</dbReference>
<dbReference type="Pfam" id="PF02518">
    <property type="entry name" value="HATPase_c"/>
    <property type="match status" value="1"/>
</dbReference>
<keyword evidence="3 6" id="KW-0597">Phosphoprotein</keyword>
<dbReference type="PRINTS" id="PR00344">
    <property type="entry name" value="BCTRLSENSOR"/>
</dbReference>
<evidence type="ECO:0000256" key="5">
    <source>
        <dbReference type="ARBA" id="ARBA00022777"/>
    </source>
</evidence>
<sequence>MGTAGIQDEEMADRISYCNKLSFTFSVCLIVDMGFVISIFQGNRTVIIAAIIEFILNGSVLLFNWKKMYVFARFLLYTLQCVAIAFFGILFGKSFYLEFTVIFLILINYLVFKSKIHRTIGLSLAMMVLIILEVRYGSKGYQDLIPVSGEQTAFLIHVMIVLFVITIILVVNKPYVHGYDKRYELKRANIELERANWLIKVFVAQMTHELRNELDTIHQVTQLLQNDMHKDEISQENLSLLEIAATASKDARNISNNVLDMAAIETGNIPAPVYEAIRVDHFVQKVVDVHTIAAREKGIQLNMTITGLPRFINTDPVILKQIISNLVSNAIKYSYPDTTVGITFDRLAGNCWEIRVVSHGLTIPKEKLATIFNPFVSLKVDRVQGAGLGLYIVKNKVDAMGGTIEADSNEHGENVFRVKLPVLTGEVGVPELDPLAPPLQDLFKNVHVLSAEDHQVNTHLLERFLQQLGCTVTTVENGRELLDQALLKSPDIIILDCYMPVMNGEQTIRAIKMTPSLQHIPIIAVSADLYSDTPDRILEAGADTFLKKPLQYEILQNAMAQFIAKQ</sequence>
<dbReference type="InterPro" id="IPR001789">
    <property type="entry name" value="Sig_transdc_resp-reg_receiver"/>
</dbReference>
<dbReference type="PANTHER" id="PTHR43047:SF72">
    <property type="entry name" value="OSMOSENSING HISTIDINE PROTEIN KINASE SLN1"/>
    <property type="match status" value="1"/>
</dbReference>
<dbReference type="Pfam" id="PF00072">
    <property type="entry name" value="Response_reg"/>
    <property type="match status" value="1"/>
</dbReference>
<reference evidence="10 11" key="1">
    <citation type="submission" date="2019-03" db="EMBL/GenBank/DDBJ databases">
        <title>Genomic Encyclopedia of Type Strains, Phase IV (KMG-IV): sequencing the most valuable type-strain genomes for metagenomic binning, comparative biology and taxonomic classification.</title>
        <authorList>
            <person name="Goeker M."/>
        </authorList>
    </citation>
    <scope>NUCLEOTIDE SEQUENCE [LARGE SCALE GENOMIC DNA]</scope>
    <source>
        <strain evidence="10 11">DSM 100059</strain>
    </source>
</reference>
<keyword evidence="7" id="KW-1133">Transmembrane helix</keyword>
<protein>
    <recommendedName>
        <fullName evidence="2">histidine kinase</fullName>
        <ecNumber evidence="2">2.7.13.3</ecNumber>
    </recommendedName>
</protein>
<dbReference type="SMART" id="SM00387">
    <property type="entry name" value="HATPase_c"/>
    <property type="match status" value="1"/>
</dbReference>
<keyword evidence="11" id="KW-1185">Reference proteome</keyword>
<dbReference type="InterPro" id="IPR036890">
    <property type="entry name" value="HATPase_C_sf"/>
</dbReference>
<name>A0A4R8DIX1_9BACT</name>
<feature type="transmembrane region" description="Helical" evidence="7">
    <location>
        <begin position="21"/>
        <end position="40"/>
    </location>
</feature>
<comment type="caution">
    <text evidence="10">The sequence shown here is derived from an EMBL/GenBank/DDBJ whole genome shotgun (WGS) entry which is preliminary data.</text>
</comment>
<dbReference type="Gene3D" id="3.30.565.10">
    <property type="entry name" value="Histidine kinase-like ATPase, C-terminal domain"/>
    <property type="match status" value="1"/>
</dbReference>
<evidence type="ECO:0000256" key="2">
    <source>
        <dbReference type="ARBA" id="ARBA00012438"/>
    </source>
</evidence>
<evidence type="ECO:0000259" key="8">
    <source>
        <dbReference type="PROSITE" id="PS50109"/>
    </source>
</evidence>
<dbReference type="SUPFAM" id="SSF47384">
    <property type="entry name" value="Homodimeric domain of signal transducing histidine kinase"/>
    <property type="match status" value="1"/>
</dbReference>
<feature type="transmembrane region" description="Helical" evidence="7">
    <location>
        <begin position="70"/>
        <end position="89"/>
    </location>
</feature>
<feature type="domain" description="Response regulatory" evidence="9">
    <location>
        <begin position="447"/>
        <end position="563"/>
    </location>
</feature>
<dbReference type="Gene3D" id="3.40.50.2300">
    <property type="match status" value="1"/>
</dbReference>
<organism evidence="10 11">
    <name type="scientific">Dinghuibacter silviterrae</name>
    <dbReference type="NCBI Taxonomy" id="1539049"/>
    <lineage>
        <taxon>Bacteria</taxon>
        <taxon>Pseudomonadati</taxon>
        <taxon>Bacteroidota</taxon>
        <taxon>Chitinophagia</taxon>
        <taxon>Chitinophagales</taxon>
        <taxon>Chitinophagaceae</taxon>
        <taxon>Dinghuibacter</taxon>
    </lineage>
</organism>
<feature type="domain" description="Histidine kinase" evidence="8">
    <location>
        <begin position="205"/>
        <end position="424"/>
    </location>
</feature>
<proteinExistence type="predicted"/>
<dbReference type="PANTHER" id="PTHR43047">
    <property type="entry name" value="TWO-COMPONENT HISTIDINE PROTEIN KINASE"/>
    <property type="match status" value="1"/>
</dbReference>
<feature type="transmembrane region" description="Helical" evidence="7">
    <location>
        <begin position="46"/>
        <end position="63"/>
    </location>
</feature>
<dbReference type="GO" id="GO:0005886">
    <property type="term" value="C:plasma membrane"/>
    <property type="evidence" value="ECO:0007669"/>
    <property type="project" value="TreeGrafter"/>
</dbReference>
<dbReference type="InterPro" id="IPR036097">
    <property type="entry name" value="HisK_dim/P_sf"/>
</dbReference>
<evidence type="ECO:0000313" key="10">
    <source>
        <dbReference type="EMBL" id="TDW97126.1"/>
    </source>
</evidence>
<dbReference type="AlphaFoldDB" id="A0A4R8DIX1"/>
<feature type="transmembrane region" description="Helical" evidence="7">
    <location>
        <begin position="119"/>
        <end position="138"/>
    </location>
</feature>
<dbReference type="Gene3D" id="1.10.287.130">
    <property type="match status" value="1"/>
</dbReference>
<gene>
    <name evidence="10" type="ORF">EDB95_4967</name>
</gene>
<evidence type="ECO:0000256" key="4">
    <source>
        <dbReference type="ARBA" id="ARBA00022679"/>
    </source>
</evidence>
<keyword evidence="4" id="KW-0808">Transferase</keyword>
<dbReference type="EMBL" id="SODV01000002">
    <property type="protein sequence ID" value="TDW97126.1"/>
    <property type="molecule type" value="Genomic_DNA"/>
</dbReference>
<dbReference type="SMART" id="SM00388">
    <property type="entry name" value="HisKA"/>
    <property type="match status" value="1"/>
</dbReference>
<evidence type="ECO:0000313" key="11">
    <source>
        <dbReference type="Proteomes" id="UP000294498"/>
    </source>
</evidence>
<dbReference type="CDD" id="cd00082">
    <property type="entry name" value="HisKA"/>
    <property type="match status" value="1"/>
</dbReference>
<dbReference type="SMART" id="SM00448">
    <property type="entry name" value="REC"/>
    <property type="match status" value="1"/>
</dbReference>
<keyword evidence="7" id="KW-0472">Membrane</keyword>
<dbReference type="InterPro" id="IPR003594">
    <property type="entry name" value="HATPase_dom"/>
</dbReference>
<evidence type="ECO:0000256" key="6">
    <source>
        <dbReference type="PROSITE-ProRule" id="PRU00169"/>
    </source>
</evidence>
<dbReference type="InterPro" id="IPR011006">
    <property type="entry name" value="CheY-like_superfamily"/>
</dbReference>
<dbReference type="GO" id="GO:0000155">
    <property type="term" value="F:phosphorelay sensor kinase activity"/>
    <property type="evidence" value="ECO:0007669"/>
    <property type="project" value="InterPro"/>
</dbReference>
<dbReference type="Proteomes" id="UP000294498">
    <property type="component" value="Unassembled WGS sequence"/>
</dbReference>
<evidence type="ECO:0000259" key="9">
    <source>
        <dbReference type="PROSITE" id="PS50110"/>
    </source>
</evidence>
<evidence type="ECO:0000256" key="1">
    <source>
        <dbReference type="ARBA" id="ARBA00000085"/>
    </source>
</evidence>
<accession>A0A4R8DIX1</accession>
<dbReference type="SUPFAM" id="SSF52172">
    <property type="entry name" value="CheY-like"/>
    <property type="match status" value="1"/>
</dbReference>
<dbReference type="InterPro" id="IPR004358">
    <property type="entry name" value="Sig_transdc_His_kin-like_C"/>
</dbReference>